<keyword evidence="2" id="KW-1185">Reference proteome</keyword>
<gene>
    <name evidence="1" type="ORF">BDV39DRAFT_37904</name>
</gene>
<proteinExistence type="predicted"/>
<protein>
    <submittedName>
        <fullName evidence="1">Uncharacterized protein</fullName>
    </submittedName>
</protein>
<dbReference type="EMBL" id="ML741911">
    <property type="protein sequence ID" value="KAE8320590.1"/>
    <property type="molecule type" value="Genomic_DNA"/>
</dbReference>
<reference evidence="2" key="1">
    <citation type="submission" date="2019-04" db="EMBL/GenBank/DDBJ databases">
        <title>Friends and foes A comparative genomics studyof 23 Aspergillus species from section Flavi.</title>
        <authorList>
            <consortium name="DOE Joint Genome Institute"/>
            <person name="Kjaerbolling I."/>
            <person name="Vesth T."/>
            <person name="Frisvad J.C."/>
            <person name="Nybo J.L."/>
            <person name="Theobald S."/>
            <person name="Kildgaard S."/>
            <person name="Isbrandt T."/>
            <person name="Kuo A."/>
            <person name="Sato A."/>
            <person name="Lyhne E.K."/>
            <person name="Kogle M.E."/>
            <person name="Wiebenga A."/>
            <person name="Kun R.S."/>
            <person name="Lubbers R.J."/>
            <person name="Makela M.R."/>
            <person name="Barry K."/>
            <person name="Chovatia M."/>
            <person name="Clum A."/>
            <person name="Daum C."/>
            <person name="Haridas S."/>
            <person name="He G."/>
            <person name="LaButti K."/>
            <person name="Lipzen A."/>
            <person name="Mondo S."/>
            <person name="Riley R."/>
            <person name="Salamov A."/>
            <person name="Simmons B.A."/>
            <person name="Magnuson J.K."/>
            <person name="Henrissat B."/>
            <person name="Mortensen U.H."/>
            <person name="Larsen T.O."/>
            <person name="Devries R.P."/>
            <person name="Grigoriev I.V."/>
            <person name="Machida M."/>
            <person name="Baker S.E."/>
            <person name="Andersen M.R."/>
        </authorList>
    </citation>
    <scope>NUCLEOTIDE SEQUENCE [LARGE SCALE GENOMIC DNA]</scope>
    <source>
        <strain evidence="2">CBS 130017</strain>
    </source>
</reference>
<dbReference type="AlphaFoldDB" id="A0A5N6WM30"/>
<name>A0A5N6WM30_9EURO</name>
<dbReference type="Proteomes" id="UP000325945">
    <property type="component" value="Unassembled WGS sequence"/>
</dbReference>
<organism evidence="1 2">
    <name type="scientific">Aspergillus sergii</name>
    <dbReference type="NCBI Taxonomy" id="1034303"/>
    <lineage>
        <taxon>Eukaryota</taxon>
        <taxon>Fungi</taxon>
        <taxon>Dikarya</taxon>
        <taxon>Ascomycota</taxon>
        <taxon>Pezizomycotina</taxon>
        <taxon>Eurotiomycetes</taxon>
        <taxon>Eurotiomycetidae</taxon>
        <taxon>Eurotiales</taxon>
        <taxon>Aspergillaceae</taxon>
        <taxon>Aspergillus</taxon>
        <taxon>Aspergillus subgen. Circumdati</taxon>
    </lineage>
</organism>
<sequence length="242" mass="26874">MLGLETFSQSFHPKRTNSAKIIQSSSSSSSIRSITYLLVMESQNAVMGCSDTHLNSLISQLFKNPLTSKTFTQFFEVIKTTLSISIDDAPTIEFFPHRALSIQFQRYLRDYIFGNSDIISPSGSKSEAAFQSYIAQISQGGFTLRIPRCTVLLSRDAQPNRSCRPIRLQCGVDFTGSIINATEMPNQTLIIYDGNFISLGSQDHDLDDIMNGFVLPFAITEMNKVCLALAGPKETESMPDEQ</sequence>
<evidence type="ECO:0000313" key="2">
    <source>
        <dbReference type="Proteomes" id="UP000325945"/>
    </source>
</evidence>
<evidence type="ECO:0000313" key="1">
    <source>
        <dbReference type="EMBL" id="KAE8320590.1"/>
    </source>
</evidence>
<accession>A0A5N6WM30</accession>